<evidence type="ECO:0000256" key="11">
    <source>
        <dbReference type="PROSITE-ProRule" id="PRU01360"/>
    </source>
</evidence>
<dbReference type="PANTHER" id="PTHR32552:SF81">
    <property type="entry name" value="TONB-DEPENDENT OUTER MEMBRANE RECEPTOR"/>
    <property type="match status" value="1"/>
</dbReference>
<comment type="subcellular location">
    <subcellularLocation>
        <location evidence="1 11">Cell outer membrane</location>
        <topology evidence="1 11">Multi-pass membrane protein</topology>
    </subcellularLocation>
</comment>
<keyword evidence="2 11" id="KW-0813">Transport</keyword>
<dbReference type="InterPro" id="IPR012910">
    <property type="entry name" value="Plug_dom"/>
</dbReference>
<keyword evidence="13" id="KW-0732">Signal</keyword>
<dbReference type="EMBL" id="UXHF01000003">
    <property type="protein sequence ID" value="VDC50530.1"/>
    <property type="molecule type" value="Genomic_DNA"/>
</dbReference>
<evidence type="ECO:0000256" key="3">
    <source>
        <dbReference type="ARBA" id="ARBA00022452"/>
    </source>
</evidence>
<evidence type="ECO:0000256" key="6">
    <source>
        <dbReference type="ARBA" id="ARBA00023004"/>
    </source>
</evidence>
<evidence type="ECO:0000256" key="2">
    <source>
        <dbReference type="ARBA" id="ARBA00022448"/>
    </source>
</evidence>
<dbReference type="InterPro" id="IPR000531">
    <property type="entry name" value="Beta-barrel_TonB"/>
</dbReference>
<dbReference type="Pfam" id="PF07715">
    <property type="entry name" value="Plug"/>
    <property type="match status" value="1"/>
</dbReference>
<evidence type="ECO:0000259" key="14">
    <source>
        <dbReference type="Pfam" id="PF00593"/>
    </source>
</evidence>
<dbReference type="RefSeq" id="WP_154725331.1">
    <property type="nucleotide sequence ID" value="NZ_UXHF01000003.1"/>
</dbReference>
<comment type="caution">
    <text evidence="16">The sequence shown here is derived from an EMBL/GenBank/DDBJ whole genome shotgun (WGS) entry which is preliminary data.</text>
</comment>
<keyword evidence="16" id="KW-0675">Receptor</keyword>
<keyword evidence="6" id="KW-0408">Iron</keyword>
<dbReference type="Gene3D" id="2.40.170.20">
    <property type="entry name" value="TonB-dependent receptor, beta-barrel domain"/>
    <property type="match status" value="1"/>
</dbReference>
<keyword evidence="10 11" id="KW-0998">Cell outer membrane</keyword>
<feature type="chain" id="PRO_5031503571" evidence="13">
    <location>
        <begin position="32"/>
        <end position="827"/>
    </location>
</feature>
<keyword evidence="4" id="KW-0410">Iron transport</keyword>
<evidence type="ECO:0000256" key="7">
    <source>
        <dbReference type="ARBA" id="ARBA00023065"/>
    </source>
</evidence>
<evidence type="ECO:0000256" key="9">
    <source>
        <dbReference type="ARBA" id="ARBA00023136"/>
    </source>
</evidence>
<keyword evidence="8 12" id="KW-0798">TonB box</keyword>
<dbReference type="GO" id="GO:0009279">
    <property type="term" value="C:cell outer membrane"/>
    <property type="evidence" value="ECO:0007669"/>
    <property type="project" value="UniProtKB-SubCell"/>
</dbReference>
<dbReference type="Proteomes" id="UP000289220">
    <property type="component" value="Unassembled WGS sequence"/>
</dbReference>
<evidence type="ECO:0000256" key="13">
    <source>
        <dbReference type="SAM" id="SignalP"/>
    </source>
</evidence>
<evidence type="ECO:0000313" key="16">
    <source>
        <dbReference type="EMBL" id="VDC50530.1"/>
    </source>
</evidence>
<evidence type="ECO:0000256" key="12">
    <source>
        <dbReference type="RuleBase" id="RU003357"/>
    </source>
</evidence>
<dbReference type="Pfam" id="PF00593">
    <property type="entry name" value="TonB_dep_Rec_b-barrel"/>
    <property type="match status" value="1"/>
</dbReference>
<dbReference type="InterPro" id="IPR039426">
    <property type="entry name" value="TonB-dep_rcpt-like"/>
</dbReference>
<dbReference type="SUPFAM" id="SSF56935">
    <property type="entry name" value="Porins"/>
    <property type="match status" value="1"/>
</dbReference>
<evidence type="ECO:0000256" key="5">
    <source>
        <dbReference type="ARBA" id="ARBA00022692"/>
    </source>
</evidence>
<dbReference type="PROSITE" id="PS52016">
    <property type="entry name" value="TONB_DEPENDENT_REC_3"/>
    <property type="match status" value="1"/>
</dbReference>
<accession>A0A7Z8Y4I2</accession>
<evidence type="ECO:0000313" key="17">
    <source>
        <dbReference type="Proteomes" id="UP000289220"/>
    </source>
</evidence>
<evidence type="ECO:0000259" key="15">
    <source>
        <dbReference type="Pfam" id="PF07715"/>
    </source>
</evidence>
<sequence>MRLQDRMKSRASLMAVAIGLGLWATGGAATAQEAEPTVNVLDEIVVTAQRREQNLQDVPIVVTALGEQLLEDAGVRDIKDLQILTPGLTVTSTSNETITTARVRGVGTVGDNAGLESSVLVTIDGVYRPRNGVGFGDLGVLERIEVLKGPQGTLFGKNASAGVINIFTEAPRFNFGVEAEVTAGNYGQVGGSILVTGPLIADTLAGSLYFADRQRDGFLDVVTGPGPRTLTEDVDQNFYTVRGQLLWQPADRLSGRFIADYTSRDENCCLGVQLFVGGAANSRAALINAVRPGSIDTTATPFDRIASANSDTGQTIEDQGVSAEFNFDVTPDMTLTSITAARKWRSENGQDSDFTAADIAYRPSDGSNFNEIKQFSQELRLTGTDGPVDWLFGAFYAKEDLTSGSVLLYGADYYPYFANGVLGGVPGLLGMTAARIYQPGNGQRDSYDQSGETFAIFADTTVNMTDRLAFNLGLRWTRDDKTLTSVYSTTGASCDQAEATYRTLAGLVGAATAGTIVGGLCVNHENDDFDALGPVTQDRSEEATTGTLKLKYDFSDNAMTYASYSRGFKSGGYNLDREQAIVITPTGPNFTADPNTDFAGEYVDSFEIGSKLRLLSGALTLNAAAFHQTYTDFQLNTFVGTAFVVETLPEVISKGVDADFAYATPIDGLSLQGGLTYAETTISDFTAADLIDPNRFPQLSRLPGAQLSFAPKTSASLAVSYERRAGGGLLLRGNVSAKYMSEFNTGSDLHPAKAQDAYTLVNARIGLGAESGAWTLEAWAQNLFDEDYLQVGFNGPFQVDEFNDSVSVYNAFLGQPRTYGLTLRLSY</sequence>
<comment type="similarity">
    <text evidence="11 12">Belongs to the TonB-dependent receptor family.</text>
</comment>
<gene>
    <name evidence="16" type="primary">cirA_2</name>
    <name evidence="16" type="ORF">BREV_BREV_00277</name>
</gene>
<keyword evidence="17" id="KW-1185">Reference proteome</keyword>
<keyword evidence="5 11" id="KW-0812">Transmembrane</keyword>
<protein>
    <submittedName>
        <fullName evidence="16">Colicin I receptor</fullName>
    </submittedName>
</protein>
<dbReference type="AlphaFoldDB" id="A0A7Z8Y4I2"/>
<keyword evidence="3 11" id="KW-1134">Transmembrane beta strand</keyword>
<dbReference type="GO" id="GO:0006826">
    <property type="term" value="P:iron ion transport"/>
    <property type="evidence" value="ECO:0007669"/>
    <property type="project" value="UniProtKB-KW"/>
</dbReference>
<organism evidence="16 17">
    <name type="scientific">Brevundimonas mediterranea</name>
    <dbReference type="NCBI Taxonomy" id="74329"/>
    <lineage>
        <taxon>Bacteria</taxon>
        <taxon>Pseudomonadati</taxon>
        <taxon>Pseudomonadota</taxon>
        <taxon>Alphaproteobacteria</taxon>
        <taxon>Caulobacterales</taxon>
        <taxon>Caulobacteraceae</taxon>
        <taxon>Brevundimonas</taxon>
    </lineage>
</organism>
<reference evidence="16 17" key="1">
    <citation type="submission" date="2018-11" db="EMBL/GenBank/DDBJ databases">
        <authorList>
            <person name="Peiro R."/>
            <person name="Begona"/>
            <person name="Cbmso G."/>
            <person name="Lopez M."/>
            <person name="Gonzalez S."/>
            <person name="Sacristan E."/>
            <person name="Castillo E."/>
        </authorList>
    </citation>
    <scope>NUCLEOTIDE SEQUENCE [LARGE SCALE GENOMIC DNA]</scope>
    <source>
        <strain evidence="16">Brev_genome</strain>
    </source>
</reference>
<name>A0A7Z8Y4I2_9CAUL</name>
<proteinExistence type="inferred from homology"/>
<feature type="domain" description="TonB-dependent receptor-like beta-barrel" evidence="14">
    <location>
        <begin position="300"/>
        <end position="783"/>
    </location>
</feature>
<dbReference type="PANTHER" id="PTHR32552">
    <property type="entry name" value="FERRICHROME IRON RECEPTOR-RELATED"/>
    <property type="match status" value="1"/>
</dbReference>
<keyword evidence="7" id="KW-0406">Ion transport</keyword>
<evidence type="ECO:0000256" key="4">
    <source>
        <dbReference type="ARBA" id="ARBA00022496"/>
    </source>
</evidence>
<feature type="domain" description="TonB-dependent receptor plug" evidence="15">
    <location>
        <begin position="55"/>
        <end position="163"/>
    </location>
</feature>
<evidence type="ECO:0000256" key="1">
    <source>
        <dbReference type="ARBA" id="ARBA00004571"/>
    </source>
</evidence>
<dbReference type="InterPro" id="IPR036942">
    <property type="entry name" value="Beta-barrel_TonB_sf"/>
</dbReference>
<keyword evidence="9 11" id="KW-0472">Membrane</keyword>
<evidence type="ECO:0000256" key="10">
    <source>
        <dbReference type="ARBA" id="ARBA00023237"/>
    </source>
</evidence>
<feature type="signal peptide" evidence="13">
    <location>
        <begin position="1"/>
        <end position="31"/>
    </location>
</feature>
<evidence type="ECO:0000256" key="8">
    <source>
        <dbReference type="ARBA" id="ARBA00023077"/>
    </source>
</evidence>